<dbReference type="Pfam" id="PF03370">
    <property type="entry name" value="CBM_21"/>
    <property type="match status" value="1"/>
</dbReference>
<dbReference type="FunCoup" id="A0A7M7GKT8">
    <property type="interactions" value="515"/>
</dbReference>
<dbReference type="PROSITE" id="PS51159">
    <property type="entry name" value="CBM21"/>
    <property type="match status" value="1"/>
</dbReference>
<name>A0A7M7GKT8_STRPU</name>
<evidence type="ECO:0000313" key="2">
    <source>
        <dbReference type="EnsemblMetazoa" id="XP_003726376"/>
    </source>
</evidence>
<dbReference type="GO" id="GO:2001069">
    <property type="term" value="F:glycogen binding"/>
    <property type="evidence" value="ECO:0000318"/>
    <property type="project" value="GO_Central"/>
</dbReference>
<dbReference type="InParanoid" id="A0A7M7GKT8"/>
<dbReference type="InterPro" id="IPR038175">
    <property type="entry name" value="CBM21_dom_sf"/>
</dbReference>
<sequence length="355" mass="40065">MPARISGFGAIPFCDMPMDTILLSSSPPGLGCFPTANSLGYYHQRVPPKGGFSMGIGLKGDFLMQMQRDRRKLPLRSCIKSRTVTNGYDYRKNSLDNMTRSAVCMTNGKAAQSPGLHRRNELKSKPEIRACNGKEKKKVSFADAQGYSLQTVKFMDGPSNMPPKLSIHLLDDVIQNAEAKPTNPYTYVPDFEQPASNYLEFRKRLESETVCLENVMIKDNITVVGTIKVKNISFEKSVFIRATFDEWETHIDVPGSYVFPSQASNSYDKFDTFSFSLDMPPNHGGKSLAFCVCYTANNQSFWDSNHGNNYKIVTDKEKDFVQNREQLSLKTLSGGRSYGQFSYWQVAGQEERPYW</sequence>
<organism evidence="2 3">
    <name type="scientific">Strongylocentrotus purpuratus</name>
    <name type="common">Purple sea urchin</name>
    <dbReference type="NCBI Taxonomy" id="7668"/>
    <lineage>
        <taxon>Eukaryota</taxon>
        <taxon>Metazoa</taxon>
        <taxon>Echinodermata</taxon>
        <taxon>Eleutherozoa</taxon>
        <taxon>Echinozoa</taxon>
        <taxon>Echinoidea</taxon>
        <taxon>Euechinoidea</taxon>
        <taxon>Echinacea</taxon>
        <taxon>Camarodonta</taxon>
        <taxon>Echinidea</taxon>
        <taxon>Strongylocentrotidae</taxon>
        <taxon>Strongylocentrotus</taxon>
    </lineage>
</organism>
<evidence type="ECO:0000313" key="3">
    <source>
        <dbReference type="Proteomes" id="UP000007110"/>
    </source>
</evidence>
<dbReference type="EnsemblMetazoa" id="XM_030985387">
    <property type="protein sequence ID" value="XP_030841247"/>
    <property type="gene ID" value="LOC763557"/>
</dbReference>
<dbReference type="Gene3D" id="2.60.40.2440">
    <property type="entry name" value="Carbohydrate binding type-21 domain"/>
    <property type="match status" value="1"/>
</dbReference>
<dbReference type="InterPro" id="IPR005036">
    <property type="entry name" value="CBM21_dom"/>
</dbReference>
<dbReference type="PANTHER" id="PTHR12307">
    <property type="entry name" value="PROTEIN PHOSPHATASE 1 REGULATORY SUBUNIT"/>
    <property type="match status" value="1"/>
</dbReference>
<dbReference type="GO" id="GO:0000164">
    <property type="term" value="C:protein phosphatase type 1 complex"/>
    <property type="evidence" value="ECO:0000318"/>
    <property type="project" value="GO_Central"/>
</dbReference>
<keyword evidence="3" id="KW-1185">Reference proteome</keyword>
<dbReference type="GO" id="GO:0008157">
    <property type="term" value="F:protein phosphatase 1 binding"/>
    <property type="evidence" value="ECO:0000318"/>
    <property type="project" value="GO_Central"/>
</dbReference>
<dbReference type="EnsemblMetazoa" id="XM_003726328">
    <property type="protein sequence ID" value="XP_003726376"/>
    <property type="gene ID" value="LOC763557"/>
</dbReference>
<dbReference type="OrthoDB" id="1881at2759"/>
<reference evidence="3" key="1">
    <citation type="submission" date="2015-02" db="EMBL/GenBank/DDBJ databases">
        <title>Genome sequencing for Strongylocentrotus purpuratus.</title>
        <authorList>
            <person name="Murali S."/>
            <person name="Liu Y."/>
            <person name="Vee V."/>
            <person name="English A."/>
            <person name="Wang M."/>
            <person name="Skinner E."/>
            <person name="Han Y."/>
            <person name="Muzny D.M."/>
            <person name="Worley K.C."/>
            <person name="Gibbs R.A."/>
        </authorList>
    </citation>
    <scope>NUCLEOTIDE SEQUENCE</scope>
</reference>
<dbReference type="RefSeq" id="XP_030841247.1">
    <property type="nucleotide sequence ID" value="XM_030985387.1"/>
</dbReference>
<dbReference type="InterPro" id="IPR050782">
    <property type="entry name" value="PP1_regulatory_subunit_3"/>
</dbReference>
<dbReference type="KEGG" id="spu:763557"/>
<accession>A0A7M7GKT8</accession>
<reference evidence="2" key="2">
    <citation type="submission" date="2021-01" db="UniProtKB">
        <authorList>
            <consortium name="EnsemblMetazoa"/>
        </authorList>
    </citation>
    <scope>IDENTIFICATION</scope>
</reference>
<dbReference type="PANTHER" id="PTHR12307:SF36">
    <property type="entry name" value="GLYCOGEN-BINDING SUBUNIT 76A"/>
    <property type="match status" value="1"/>
</dbReference>
<dbReference type="GeneID" id="763557"/>
<dbReference type="AlphaFoldDB" id="A0A7M7GKT8"/>
<feature type="domain" description="CBM21" evidence="1">
    <location>
        <begin position="202"/>
        <end position="313"/>
    </location>
</feature>
<proteinExistence type="predicted"/>
<protein>
    <recommendedName>
        <fullName evidence="1">CBM21 domain-containing protein</fullName>
    </recommendedName>
</protein>
<evidence type="ECO:0000259" key="1">
    <source>
        <dbReference type="PROSITE" id="PS51159"/>
    </source>
</evidence>
<dbReference type="RefSeq" id="XP_003726376.2">
    <property type="nucleotide sequence ID" value="XM_003726328.3"/>
</dbReference>
<dbReference type="Proteomes" id="UP000007110">
    <property type="component" value="Unassembled WGS sequence"/>
</dbReference>
<dbReference type="OMA" id="GEFASWQ"/>
<dbReference type="GO" id="GO:0005979">
    <property type="term" value="P:regulation of glycogen biosynthetic process"/>
    <property type="evidence" value="ECO:0000318"/>
    <property type="project" value="GO_Central"/>
</dbReference>